<keyword evidence="2" id="KW-1185">Reference proteome</keyword>
<sequence>MRDNYTQWEINVRCLYAMRDQCEILMWLLLRDAKSMRDVNVDAYSTRCEMLIRDEINAFIRCARCLCRDSRSMRDTYTLCEIHAMLMLMIICNRDP</sequence>
<proteinExistence type="predicted"/>
<dbReference type="EMBL" id="BPLR01012325">
    <property type="protein sequence ID" value="GIY53110.1"/>
    <property type="molecule type" value="Genomic_DNA"/>
</dbReference>
<organism evidence="1 2">
    <name type="scientific">Caerostris extrusa</name>
    <name type="common">Bark spider</name>
    <name type="synonym">Caerostris bankana</name>
    <dbReference type="NCBI Taxonomy" id="172846"/>
    <lineage>
        <taxon>Eukaryota</taxon>
        <taxon>Metazoa</taxon>
        <taxon>Ecdysozoa</taxon>
        <taxon>Arthropoda</taxon>
        <taxon>Chelicerata</taxon>
        <taxon>Arachnida</taxon>
        <taxon>Araneae</taxon>
        <taxon>Araneomorphae</taxon>
        <taxon>Entelegynae</taxon>
        <taxon>Araneoidea</taxon>
        <taxon>Araneidae</taxon>
        <taxon>Caerostris</taxon>
    </lineage>
</organism>
<dbReference type="AlphaFoldDB" id="A0AAV4U5T6"/>
<reference evidence="1 2" key="1">
    <citation type="submission" date="2021-06" db="EMBL/GenBank/DDBJ databases">
        <title>Caerostris extrusa draft genome.</title>
        <authorList>
            <person name="Kono N."/>
            <person name="Arakawa K."/>
        </authorList>
    </citation>
    <scope>NUCLEOTIDE SEQUENCE [LARGE SCALE GENOMIC DNA]</scope>
</reference>
<comment type="caution">
    <text evidence="1">The sequence shown here is derived from an EMBL/GenBank/DDBJ whole genome shotgun (WGS) entry which is preliminary data.</text>
</comment>
<evidence type="ECO:0000313" key="2">
    <source>
        <dbReference type="Proteomes" id="UP001054945"/>
    </source>
</evidence>
<accession>A0AAV4U5T6</accession>
<gene>
    <name evidence="1" type="ORF">CEXT_288161</name>
</gene>
<name>A0AAV4U5T6_CAEEX</name>
<dbReference type="Proteomes" id="UP001054945">
    <property type="component" value="Unassembled WGS sequence"/>
</dbReference>
<evidence type="ECO:0000313" key="1">
    <source>
        <dbReference type="EMBL" id="GIY53110.1"/>
    </source>
</evidence>
<protein>
    <submittedName>
        <fullName evidence="1">Uncharacterized protein</fullName>
    </submittedName>
</protein>